<dbReference type="RefSeq" id="WP_288198234.1">
    <property type="nucleotide sequence ID" value="NZ_LT608334.1"/>
</dbReference>
<dbReference type="InterPro" id="IPR036291">
    <property type="entry name" value="NAD(P)-bd_dom_sf"/>
</dbReference>
<evidence type="ECO:0000259" key="3">
    <source>
        <dbReference type="SMART" id="SM00822"/>
    </source>
</evidence>
<dbReference type="GO" id="GO:0048038">
    <property type="term" value="F:quinone binding"/>
    <property type="evidence" value="ECO:0007669"/>
    <property type="project" value="TreeGrafter"/>
</dbReference>
<dbReference type="Gene3D" id="3.40.50.720">
    <property type="entry name" value="NAD(P)-binding Rossmann-like Domain"/>
    <property type="match status" value="1"/>
</dbReference>
<dbReference type="InterPro" id="IPR057326">
    <property type="entry name" value="KR_dom"/>
</dbReference>
<dbReference type="PANTHER" id="PTHR42760:SF133">
    <property type="entry name" value="3-OXOACYL-[ACYL-CARRIER-PROTEIN] REDUCTASE"/>
    <property type="match status" value="1"/>
</dbReference>
<sequence>MSDYLSNPLELFSVAGKVAVVTGASGAFGEVAAEVLAAAGAKLVLAAGKKAELAAIAEKCRGRGAEVAEVNVRPTSEAVCDELVRTAVATFGRVDILVVASGKNDVAKIVDMAPERFLDVMDANVTQSWLVARAFTKQLLAQGGGGKIVLMSSARGLLGHPAGYTAYCASKSAVDGITKALGCELGTQGITVNAIAPTVFRSPLTAWMFEENDNATAVRKGFLGRVPVGRLGEPQDLAGPLLFLASAASDFYTGHVLYADGGYTAG</sequence>
<dbReference type="SUPFAM" id="SSF51735">
    <property type="entry name" value="NAD(P)-binding Rossmann-fold domains"/>
    <property type="match status" value="1"/>
</dbReference>
<organism evidence="4">
    <name type="scientific">uncultured Pleomorphomonas sp</name>
    <dbReference type="NCBI Taxonomy" id="442121"/>
    <lineage>
        <taxon>Bacteria</taxon>
        <taxon>Pseudomonadati</taxon>
        <taxon>Pseudomonadota</taxon>
        <taxon>Alphaproteobacteria</taxon>
        <taxon>Hyphomicrobiales</taxon>
        <taxon>Pleomorphomonadaceae</taxon>
        <taxon>Pleomorphomonas</taxon>
        <taxon>environmental samples</taxon>
    </lineage>
</organism>
<dbReference type="PROSITE" id="PS00061">
    <property type="entry name" value="ADH_SHORT"/>
    <property type="match status" value="1"/>
</dbReference>
<dbReference type="GO" id="GO:0016616">
    <property type="term" value="F:oxidoreductase activity, acting on the CH-OH group of donors, NAD or NADP as acceptor"/>
    <property type="evidence" value="ECO:0007669"/>
    <property type="project" value="TreeGrafter"/>
</dbReference>
<evidence type="ECO:0000313" key="4">
    <source>
        <dbReference type="EMBL" id="SCM78757.1"/>
    </source>
</evidence>
<dbReference type="PANTHER" id="PTHR42760">
    <property type="entry name" value="SHORT-CHAIN DEHYDROGENASES/REDUCTASES FAMILY MEMBER"/>
    <property type="match status" value="1"/>
</dbReference>
<dbReference type="FunFam" id="3.40.50.720:FF:000084">
    <property type="entry name" value="Short-chain dehydrogenase reductase"/>
    <property type="match status" value="1"/>
</dbReference>
<reference evidence="4" key="1">
    <citation type="submission" date="2016-08" db="EMBL/GenBank/DDBJ databases">
        <authorList>
            <person name="Seilhamer J.J."/>
        </authorList>
    </citation>
    <scope>NUCLEOTIDE SEQUENCE</scope>
    <source>
        <strain evidence="4">86</strain>
    </source>
</reference>
<dbReference type="EC" id="1.-.-.-" evidence="4"/>
<dbReference type="SMART" id="SM00822">
    <property type="entry name" value="PKS_KR"/>
    <property type="match status" value="1"/>
</dbReference>
<protein>
    <submittedName>
        <fullName evidence="4">Putative enzyme</fullName>
        <ecNumber evidence="4">1.-.-.-</ecNumber>
    </submittedName>
</protein>
<comment type="similarity">
    <text evidence="1">Belongs to the short-chain dehydrogenases/reductases (SDR) family.</text>
</comment>
<name>A0A212LML0_9HYPH</name>
<dbReference type="PRINTS" id="PR00081">
    <property type="entry name" value="GDHRDH"/>
</dbReference>
<dbReference type="GO" id="GO:0006633">
    <property type="term" value="P:fatty acid biosynthetic process"/>
    <property type="evidence" value="ECO:0007669"/>
    <property type="project" value="TreeGrafter"/>
</dbReference>
<gene>
    <name evidence="4" type="ORF">KL86PLE_90064</name>
</gene>
<dbReference type="Pfam" id="PF13561">
    <property type="entry name" value="adh_short_C2"/>
    <property type="match status" value="1"/>
</dbReference>
<dbReference type="InterPro" id="IPR020904">
    <property type="entry name" value="Sc_DH/Rdtase_CS"/>
</dbReference>
<proteinExistence type="inferred from homology"/>
<dbReference type="InterPro" id="IPR002347">
    <property type="entry name" value="SDR_fam"/>
</dbReference>
<dbReference type="EMBL" id="FMJD01000013">
    <property type="protein sequence ID" value="SCM78757.1"/>
    <property type="molecule type" value="Genomic_DNA"/>
</dbReference>
<accession>A0A212LML0</accession>
<dbReference type="PRINTS" id="PR00080">
    <property type="entry name" value="SDRFAMILY"/>
</dbReference>
<evidence type="ECO:0000256" key="2">
    <source>
        <dbReference type="ARBA" id="ARBA00023002"/>
    </source>
</evidence>
<keyword evidence="2 4" id="KW-0560">Oxidoreductase</keyword>
<feature type="domain" description="Ketoreductase" evidence="3">
    <location>
        <begin position="17"/>
        <end position="198"/>
    </location>
</feature>
<evidence type="ECO:0000256" key="1">
    <source>
        <dbReference type="ARBA" id="ARBA00006484"/>
    </source>
</evidence>
<dbReference type="AlphaFoldDB" id="A0A212LML0"/>